<dbReference type="Proteomes" id="UP000535543">
    <property type="component" value="Unassembled WGS sequence"/>
</dbReference>
<accession>A0A848KC94</accession>
<protein>
    <submittedName>
        <fullName evidence="2">Uncharacterized protein</fullName>
    </submittedName>
</protein>
<feature type="region of interest" description="Disordered" evidence="1">
    <location>
        <begin position="88"/>
        <end position="141"/>
    </location>
</feature>
<keyword evidence="3" id="KW-1185">Reference proteome</keyword>
<reference evidence="2 3" key="1">
    <citation type="submission" date="2019-05" db="EMBL/GenBank/DDBJ databases">
        <authorList>
            <person name="Lee S.D."/>
        </authorList>
    </citation>
    <scope>NUCLEOTIDE SEQUENCE [LARGE SCALE GENOMIC DNA]</scope>
    <source>
        <strain evidence="2 3">YC2-7</strain>
    </source>
</reference>
<organism evidence="2 3">
    <name type="scientific">Antrihabitans stalactiti</name>
    <dbReference type="NCBI Taxonomy" id="2584121"/>
    <lineage>
        <taxon>Bacteria</taxon>
        <taxon>Bacillati</taxon>
        <taxon>Actinomycetota</taxon>
        <taxon>Actinomycetes</taxon>
        <taxon>Mycobacteriales</taxon>
        <taxon>Nocardiaceae</taxon>
        <taxon>Antrihabitans</taxon>
    </lineage>
</organism>
<sequence>MVDNSDALAWLRTLTDQELRDVVRDVTADRPGLAALHAAAVGNVPPPVQLPAVAPAPVIAPTVQAPAPDYTDAGVPTLDRVRDKIDQRFGTSLGRRELDKSTPAGQSLQEQWDAREKAGRERLEEIRRSVHGTEDKPKGTE</sequence>
<dbReference type="EMBL" id="VCQU01000002">
    <property type="protein sequence ID" value="NMN95158.1"/>
    <property type="molecule type" value="Genomic_DNA"/>
</dbReference>
<evidence type="ECO:0000313" key="2">
    <source>
        <dbReference type="EMBL" id="NMN95158.1"/>
    </source>
</evidence>
<feature type="compositionally biased region" description="Basic and acidic residues" evidence="1">
    <location>
        <begin position="112"/>
        <end position="141"/>
    </location>
</feature>
<dbReference type="AlphaFoldDB" id="A0A848KC94"/>
<dbReference type="RefSeq" id="WP_169585850.1">
    <property type="nucleotide sequence ID" value="NZ_VCQU01000002.1"/>
</dbReference>
<comment type="caution">
    <text evidence="2">The sequence shown here is derived from an EMBL/GenBank/DDBJ whole genome shotgun (WGS) entry which is preliminary data.</text>
</comment>
<evidence type="ECO:0000256" key="1">
    <source>
        <dbReference type="SAM" id="MobiDB-lite"/>
    </source>
</evidence>
<name>A0A848KC94_9NOCA</name>
<gene>
    <name evidence="2" type="ORF">FGL95_08955</name>
</gene>
<evidence type="ECO:0000313" key="3">
    <source>
        <dbReference type="Proteomes" id="UP000535543"/>
    </source>
</evidence>
<proteinExistence type="predicted"/>
<reference evidence="2 3" key="2">
    <citation type="submission" date="2020-06" db="EMBL/GenBank/DDBJ databases">
        <title>Antribacter stalactiti gen. nov., sp. nov., a new member of the family Nacardiaceae isolated from a cave.</title>
        <authorList>
            <person name="Kim I.S."/>
        </authorList>
    </citation>
    <scope>NUCLEOTIDE SEQUENCE [LARGE SCALE GENOMIC DNA]</scope>
    <source>
        <strain evidence="2 3">YC2-7</strain>
    </source>
</reference>